<dbReference type="EMBL" id="JASPKY010000434">
    <property type="protein sequence ID" value="KAK9700601.1"/>
    <property type="molecule type" value="Genomic_DNA"/>
</dbReference>
<organism evidence="2 3">
    <name type="scientific">Popillia japonica</name>
    <name type="common">Japanese beetle</name>
    <dbReference type="NCBI Taxonomy" id="7064"/>
    <lineage>
        <taxon>Eukaryota</taxon>
        <taxon>Metazoa</taxon>
        <taxon>Ecdysozoa</taxon>
        <taxon>Arthropoda</taxon>
        <taxon>Hexapoda</taxon>
        <taxon>Insecta</taxon>
        <taxon>Pterygota</taxon>
        <taxon>Neoptera</taxon>
        <taxon>Endopterygota</taxon>
        <taxon>Coleoptera</taxon>
        <taxon>Polyphaga</taxon>
        <taxon>Scarabaeiformia</taxon>
        <taxon>Scarabaeidae</taxon>
        <taxon>Rutelinae</taxon>
        <taxon>Popillia</taxon>
    </lineage>
</organism>
<proteinExistence type="predicted"/>
<evidence type="ECO:0000313" key="2">
    <source>
        <dbReference type="EMBL" id="KAK9700601.1"/>
    </source>
</evidence>
<accession>A0AAW1JC49</accession>
<evidence type="ECO:0000259" key="1">
    <source>
        <dbReference type="PROSITE" id="PS51029"/>
    </source>
</evidence>
<dbReference type="InterPro" id="IPR006578">
    <property type="entry name" value="MADF-dom"/>
</dbReference>
<name>A0AAW1JC49_POPJA</name>
<dbReference type="PANTHER" id="PTHR21505:SF12">
    <property type="entry name" value="MADF DOMAIN-CONTAINING PROTEIN-RELATED"/>
    <property type="match status" value="1"/>
</dbReference>
<sequence>MEKSDFPSKLLSSKGSPIAKDVYIDDLPLPSSIFSSVTEDYHNSPELWNNKITEYKDTRIKNDKLKDLASKYKYDVIEVEKKMKNLRSAFHRE</sequence>
<dbReference type="PANTHER" id="PTHR21505">
    <property type="entry name" value="MADF DOMAIN-CONTAINING PROTEIN-RELATED"/>
    <property type="match status" value="1"/>
</dbReference>
<dbReference type="PROSITE" id="PS51029">
    <property type="entry name" value="MADF"/>
    <property type="match status" value="1"/>
</dbReference>
<dbReference type="Proteomes" id="UP001458880">
    <property type="component" value="Unassembled WGS sequence"/>
</dbReference>
<protein>
    <submittedName>
        <fullName evidence="2">Alcohol dehydrogenase transcription factor Myb/SANT-like</fullName>
    </submittedName>
</protein>
<dbReference type="AlphaFoldDB" id="A0AAW1JC49"/>
<keyword evidence="3" id="KW-1185">Reference proteome</keyword>
<evidence type="ECO:0000313" key="3">
    <source>
        <dbReference type="Proteomes" id="UP001458880"/>
    </source>
</evidence>
<feature type="domain" description="MADF" evidence="1">
    <location>
        <begin position="36"/>
        <end position="93"/>
    </location>
</feature>
<gene>
    <name evidence="2" type="ORF">QE152_g31135</name>
</gene>
<comment type="caution">
    <text evidence="2">The sequence shown here is derived from an EMBL/GenBank/DDBJ whole genome shotgun (WGS) entry which is preliminary data.</text>
</comment>
<dbReference type="Pfam" id="PF10545">
    <property type="entry name" value="MADF_DNA_bdg"/>
    <property type="match status" value="1"/>
</dbReference>
<reference evidence="2 3" key="1">
    <citation type="journal article" date="2024" name="BMC Genomics">
        <title>De novo assembly and annotation of Popillia japonica's genome with initial clues to its potential as an invasive pest.</title>
        <authorList>
            <person name="Cucini C."/>
            <person name="Boschi S."/>
            <person name="Funari R."/>
            <person name="Cardaioli E."/>
            <person name="Iannotti N."/>
            <person name="Marturano G."/>
            <person name="Paoli F."/>
            <person name="Bruttini M."/>
            <person name="Carapelli A."/>
            <person name="Frati F."/>
            <person name="Nardi F."/>
        </authorList>
    </citation>
    <scope>NUCLEOTIDE SEQUENCE [LARGE SCALE GENOMIC DNA]</scope>
    <source>
        <strain evidence="2">DMR45628</strain>
    </source>
</reference>